<organism evidence="2 3">
    <name type="scientific">Nonomuraea soli</name>
    <dbReference type="NCBI Taxonomy" id="1032476"/>
    <lineage>
        <taxon>Bacteria</taxon>
        <taxon>Bacillati</taxon>
        <taxon>Actinomycetota</taxon>
        <taxon>Actinomycetes</taxon>
        <taxon>Streptosporangiales</taxon>
        <taxon>Streptosporangiaceae</taxon>
        <taxon>Nonomuraea</taxon>
    </lineage>
</organism>
<dbReference type="InterPro" id="IPR036511">
    <property type="entry name" value="TGT-like_sf"/>
</dbReference>
<feature type="domain" description="DeoxyPurine in DNA protein A" evidence="1">
    <location>
        <begin position="22"/>
        <end position="274"/>
    </location>
</feature>
<reference evidence="2 3" key="1">
    <citation type="submission" date="2020-07" db="EMBL/GenBank/DDBJ databases">
        <title>Genomic Encyclopedia of Type Strains, Phase IV (KMG-IV): sequencing the most valuable type-strain genomes for metagenomic binning, comparative biology and taxonomic classification.</title>
        <authorList>
            <person name="Goeker M."/>
        </authorList>
    </citation>
    <scope>NUCLEOTIDE SEQUENCE [LARGE SCALE GENOMIC DNA]</scope>
    <source>
        <strain evidence="2 3">DSM 45533</strain>
    </source>
</reference>
<dbReference type="RefSeq" id="WP_220134548.1">
    <property type="nucleotide sequence ID" value="NZ_BAABAM010000008.1"/>
</dbReference>
<dbReference type="GO" id="GO:0006400">
    <property type="term" value="P:tRNA modification"/>
    <property type="evidence" value="ECO:0007669"/>
    <property type="project" value="InterPro"/>
</dbReference>
<keyword evidence="3" id="KW-1185">Reference proteome</keyword>
<proteinExistence type="predicted"/>
<dbReference type="Gene3D" id="3.20.20.105">
    <property type="entry name" value="Queuine tRNA-ribosyltransferase-like"/>
    <property type="match status" value="1"/>
</dbReference>
<name>A0A7W0CSY7_9ACTN</name>
<evidence type="ECO:0000259" key="1">
    <source>
        <dbReference type="Pfam" id="PF23859"/>
    </source>
</evidence>
<evidence type="ECO:0000313" key="3">
    <source>
        <dbReference type="Proteomes" id="UP000530928"/>
    </source>
</evidence>
<gene>
    <name evidence="2" type="ORF">HNR30_008043</name>
</gene>
<evidence type="ECO:0000313" key="2">
    <source>
        <dbReference type="EMBL" id="MBA2896652.1"/>
    </source>
</evidence>
<dbReference type="AlphaFoldDB" id="A0A7W0CSY7"/>
<dbReference type="Proteomes" id="UP000530928">
    <property type="component" value="Unassembled WGS sequence"/>
</dbReference>
<dbReference type="Pfam" id="PF23859">
    <property type="entry name" value="DpdA"/>
    <property type="match status" value="1"/>
</dbReference>
<sequence length="285" mass="31666">MTAPPTHALAATGAPSAAPVFVTGVPEPSWLGRITFPAMVSYSRLARRPLPRHLTARCPTYVDSRGFTELKKHGRWTITAREYVEWLRSHGEKINLQWAAPQDWMCEPAILHGGRFGRETFAGTHLSVREHLHRTVDNYLTLRQLAPELPIFPVVQGWELDDYLRCVVLYTAAGVDLAALPLVGIGSVCRRQSTAEIGQIVTTLAGLGLRLHGFGVKTLGLLRYGRYLVSADSMAWSKDALHSPPLPDCVHRNCANCLRYAVRWRARLLAKLHALPSRTVERPAA</sequence>
<accession>A0A7W0CSY7</accession>
<comment type="caution">
    <text evidence="2">The sequence shown here is derived from an EMBL/GenBank/DDBJ whole genome shotgun (WGS) entry which is preliminary data.</text>
</comment>
<dbReference type="InterPro" id="IPR055645">
    <property type="entry name" value="DpdA"/>
</dbReference>
<protein>
    <recommendedName>
        <fullName evidence="1">DeoxyPurine in DNA protein A domain-containing protein</fullName>
    </recommendedName>
</protein>
<dbReference type="EMBL" id="JACDUR010000009">
    <property type="protein sequence ID" value="MBA2896652.1"/>
    <property type="molecule type" value="Genomic_DNA"/>
</dbReference>